<keyword evidence="2" id="KW-1185">Reference proteome</keyword>
<dbReference type="EMBL" id="AZGB01000001">
    <property type="protein sequence ID" value="KRM08224.1"/>
    <property type="molecule type" value="Genomic_DNA"/>
</dbReference>
<dbReference type="Proteomes" id="UP000051451">
    <property type="component" value="Unassembled WGS sequence"/>
</dbReference>
<evidence type="ECO:0000313" key="1">
    <source>
        <dbReference type="EMBL" id="KRM08224.1"/>
    </source>
</evidence>
<comment type="caution">
    <text evidence="1">The sequence shown here is derived from an EMBL/GenBank/DDBJ whole genome shotgun (WGS) entry which is preliminary data.</text>
</comment>
<evidence type="ECO:0000313" key="2">
    <source>
        <dbReference type="Proteomes" id="UP000051451"/>
    </source>
</evidence>
<gene>
    <name evidence="1" type="ORF">FC89_GL001561</name>
</gene>
<dbReference type="PATRIC" id="fig|1423750.3.peg.1604"/>
<organism evidence="1 2">
    <name type="scientific">Liquorilactobacillus ghanensis DSM 18630</name>
    <dbReference type="NCBI Taxonomy" id="1423750"/>
    <lineage>
        <taxon>Bacteria</taxon>
        <taxon>Bacillati</taxon>
        <taxon>Bacillota</taxon>
        <taxon>Bacilli</taxon>
        <taxon>Lactobacillales</taxon>
        <taxon>Lactobacillaceae</taxon>
        <taxon>Liquorilactobacillus</taxon>
    </lineage>
</organism>
<reference evidence="1 2" key="1">
    <citation type="journal article" date="2015" name="Genome Announc.">
        <title>Expanding the biotechnology potential of lactobacilli through comparative genomics of 213 strains and associated genera.</title>
        <authorList>
            <person name="Sun Z."/>
            <person name="Harris H.M."/>
            <person name="McCann A."/>
            <person name="Guo C."/>
            <person name="Argimon S."/>
            <person name="Zhang W."/>
            <person name="Yang X."/>
            <person name="Jeffery I.B."/>
            <person name="Cooney J.C."/>
            <person name="Kagawa T.F."/>
            <person name="Liu W."/>
            <person name="Song Y."/>
            <person name="Salvetti E."/>
            <person name="Wrobel A."/>
            <person name="Rasinkangas P."/>
            <person name="Parkhill J."/>
            <person name="Rea M.C."/>
            <person name="O'Sullivan O."/>
            <person name="Ritari J."/>
            <person name="Douillard F.P."/>
            <person name="Paul Ross R."/>
            <person name="Yang R."/>
            <person name="Briner A.E."/>
            <person name="Felis G.E."/>
            <person name="de Vos W.M."/>
            <person name="Barrangou R."/>
            <person name="Klaenhammer T.R."/>
            <person name="Caufield P.W."/>
            <person name="Cui Y."/>
            <person name="Zhang H."/>
            <person name="O'Toole P.W."/>
        </authorList>
    </citation>
    <scope>NUCLEOTIDE SEQUENCE [LARGE SCALE GENOMIC DNA]</scope>
    <source>
        <strain evidence="1 2">DSM 18630</strain>
    </source>
</reference>
<sequence>MAISLLIFFRFFWFLFSFSNLFSPSLCVKNVVLTAILMLNKHERGLELKSVLDGA</sequence>
<protein>
    <submittedName>
        <fullName evidence="1">Uncharacterized protein</fullName>
    </submittedName>
</protein>
<accession>A0A0R1VR37</accession>
<dbReference type="AlphaFoldDB" id="A0A0R1VR37"/>
<proteinExistence type="predicted"/>
<name>A0A0R1VR37_9LACO</name>